<evidence type="ECO:0000313" key="2">
    <source>
        <dbReference type="Proteomes" id="UP001162992"/>
    </source>
</evidence>
<reference evidence="2" key="1">
    <citation type="journal article" date="2024" name="Proc. Natl. Acad. Sci. U.S.A.">
        <title>Extraordinary preservation of gene collinearity over three hundred million years revealed in homosporous lycophytes.</title>
        <authorList>
            <person name="Li C."/>
            <person name="Wickell D."/>
            <person name="Kuo L.Y."/>
            <person name="Chen X."/>
            <person name="Nie B."/>
            <person name="Liao X."/>
            <person name="Peng D."/>
            <person name="Ji J."/>
            <person name="Jenkins J."/>
            <person name="Williams M."/>
            <person name="Shu S."/>
            <person name="Plott C."/>
            <person name="Barry K."/>
            <person name="Rajasekar S."/>
            <person name="Grimwood J."/>
            <person name="Han X."/>
            <person name="Sun S."/>
            <person name="Hou Z."/>
            <person name="He W."/>
            <person name="Dai G."/>
            <person name="Sun C."/>
            <person name="Schmutz J."/>
            <person name="Leebens-Mack J.H."/>
            <person name="Li F.W."/>
            <person name="Wang L."/>
        </authorList>
    </citation>
    <scope>NUCLEOTIDE SEQUENCE [LARGE SCALE GENOMIC DNA]</scope>
    <source>
        <strain evidence="2">cv. PW_Plant_1</strain>
    </source>
</reference>
<name>A0ACC2DNW0_DIPCM</name>
<accession>A0ACC2DNW0</accession>
<dbReference type="Proteomes" id="UP001162992">
    <property type="component" value="Chromosome 5"/>
</dbReference>
<keyword evidence="2" id="KW-1185">Reference proteome</keyword>
<organism evidence="1 2">
    <name type="scientific">Diphasiastrum complanatum</name>
    <name type="common">Issler's clubmoss</name>
    <name type="synonym">Lycopodium complanatum</name>
    <dbReference type="NCBI Taxonomy" id="34168"/>
    <lineage>
        <taxon>Eukaryota</taxon>
        <taxon>Viridiplantae</taxon>
        <taxon>Streptophyta</taxon>
        <taxon>Embryophyta</taxon>
        <taxon>Tracheophyta</taxon>
        <taxon>Lycopodiopsida</taxon>
        <taxon>Lycopodiales</taxon>
        <taxon>Lycopodiaceae</taxon>
        <taxon>Lycopodioideae</taxon>
        <taxon>Diphasiastrum</taxon>
    </lineage>
</organism>
<comment type="caution">
    <text evidence="1">The sequence shown here is derived from an EMBL/GenBank/DDBJ whole genome shotgun (WGS) entry which is preliminary data.</text>
</comment>
<dbReference type="EMBL" id="CM055096">
    <property type="protein sequence ID" value="KAJ7555830.1"/>
    <property type="molecule type" value="Genomic_DNA"/>
</dbReference>
<gene>
    <name evidence="1" type="ORF">O6H91_05G056600</name>
</gene>
<sequence length="789" mass="89017">MQVDKTKKKQALAAMKKLQLKEKFVLSVLKDALKSHTWDTLEADNFNLLADLAFQRQADQEKHTTIDSQEGQQLYEDDGIDALYDHHVDARFEHKPMRSMETSEKRSFEAGTSSFCKRPKQDGIEIGSKTNTVADVFYGPASEPLRHAKFDSSEKLELDFSNDAAPPCGNLPSFNVNNSRASCSAIKYDLHLQNRSDFQVKSETDHEQDHNLGGTANTLNSHKPDFKLASSGRKLSEGDKLQEEALAGWNLLRDKQKCFSQHKRGKPENLSPFIENNSKPQLCATSLDPCLAKENGSTSVEENPAALNLIMENYSSSSDTSESDTAGLSNTDKLAVSKECSTVAENKLRISKDKEFSHERELKQINLKIEYQGERSCQVFDRREASCATESKNLSLPSVDPITDGVKGGLVADGTAQQDTLSICELDCLNGVRVKQDHLWVPKKKGISFDLDVESTSRHNPLDISRGEENIPIPLAGDVVGNLSPEFYYTSKCVIYQNAPVTFSLAKVPEDECCSSCFGDCLNSPIACACSKETGGEYAYNADGCLHDWFLRKAIKEKIRWDVYPRDYYCPSMSSCPIERLKYVRKIESCKGHLLRKFVKECWRKCGCDKRCGNRVVQRGISRRLEVFWAPHGKGWGVRTLENLPAGAFVCEYVGEILTHEELEGRKMSKSGYLKQPFPLLLDADLCSDHVLKNGEPLCLDSTHYGNIARFINHRCYDANVLDIPILIESTDRHYYHVAYFTNRVVEVREELTWDYEIDFDDKHSLKAFQCRCGSRFCRGRDYKLSEIS</sequence>
<proteinExistence type="predicted"/>
<protein>
    <submittedName>
        <fullName evidence="1">Uncharacterized protein</fullName>
    </submittedName>
</protein>
<evidence type="ECO:0000313" key="1">
    <source>
        <dbReference type="EMBL" id="KAJ7555830.1"/>
    </source>
</evidence>